<feature type="region of interest" description="Disordered" evidence="2">
    <location>
        <begin position="402"/>
        <end position="441"/>
    </location>
</feature>
<evidence type="ECO:0000256" key="3">
    <source>
        <dbReference type="SAM" id="Phobius"/>
    </source>
</evidence>
<protein>
    <submittedName>
        <fullName evidence="4">Abhydrolase domain-containing protein 15</fullName>
    </submittedName>
</protein>
<dbReference type="PANTHER" id="PTHR10794">
    <property type="entry name" value="ABHYDROLASE DOMAIN-CONTAINING PROTEIN"/>
    <property type="match status" value="1"/>
</dbReference>
<dbReference type="InterPro" id="IPR029058">
    <property type="entry name" value="AB_hydrolase_fold"/>
</dbReference>
<gene>
    <name evidence="4" type="ORF">ElyMa_000576200</name>
</gene>
<reference evidence="4 5" key="1">
    <citation type="journal article" date="2021" name="Elife">
        <title>Chloroplast acquisition without the gene transfer in kleptoplastic sea slugs, Plakobranchus ocellatus.</title>
        <authorList>
            <person name="Maeda T."/>
            <person name="Takahashi S."/>
            <person name="Yoshida T."/>
            <person name="Shimamura S."/>
            <person name="Takaki Y."/>
            <person name="Nagai Y."/>
            <person name="Toyoda A."/>
            <person name="Suzuki Y."/>
            <person name="Arimoto A."/>
            <person name="Ishii H."/>
            <person name="Satoh N."/>
            <person name="Nishiyama T."/>
            <person name="Hasebe M."/>
            <person name="Maruyama T."/>
            <person name="Minagawa J."/>
            <person name="Obokata J."/>
            <person name="Shigenobu S."/>
        </authorList>
    </citation>
    <scope>NUCLEOTIDE SEQUENCE [LARGE SCALE GENOMIC DNA]</scope>
</reference>
<evidence type="ECO:0000256" key="2">
    <source>
        <dbReference type="SAM" id="MobiDB-lite"/>
    </source>
</evidence>
<keyword evidence="5" id="KW-1185">Reference proteome</keyword>
<dbReference type="AlphaFoldDB" id="A0AAV4G4I4"/>
<dbReference type="GO" id="GO:0034338">
    <property type="term" value="F:short-chain carboxylesterase activity"/>
    <property type="evidence" value="ECO:0007669"/>
    <property type="project" value="TreeGrafter"/>
</dbReference>
<dbReference type="Gene3D" id="3.40.50.1820">
    <property type="entry name" value="alpha/beta hydrolase"/>
    <property type="match status" value="1"/>
</dbReference>
<dbReference type="EMBL" id="BMAT01001126">
    <property type="protein sequence ID" value="GFR80234.1"/>
    <property type="molecule type" value="Genomic_DNA"/>
</dbReference>
<proteinExistence type="inferred from homology"/>
<dbReference type="SUPFAM" id="SSF53474">
    <property type="entry name" value="alpha/beta-Hydrolases"/>
    <property type="match status" value="1"/>
</dbReference>
<accession>A0AAV4G4I4</accession>
<comment type="caution">
    <text evidence="4">The sequence shown here is derived from an EMBL/GenBank/DDBJ whole genome shotgun (WGS) entry which is preliminary data.</text>
</comment>
<dbReference type="PANTHER" id="PTHR10794:SF93">
    <property type="entry name" value="SERINE AMINOPEPTIDASE S33 DOMAIN-CONTAINING PROTEIN"/>
    <property type="match status" value="1"/>
</dbReference>
<organism evidence="4 5">
    <name type="scientific">Elysia marginata</name>
    <dbReference type="NCBI Taxonomy" id="1093978"/>
    <lineage>
        <taxon>Eukaryota</taxon>
        <taxon>Metazoa</taxon>
        <taxon>Spiralia</taxon>
        <taxon>Lophotrochozoa</taxon>
        <taxon>Mollusca</taxon>
        <taxon>Gastropoda</taxon>
        <taxon>Heterobranchia</taxon>
        <taxon>Euthyneura</taxon>
        <taxon>Panpulmonata</taxon>
        <taxon>Sacoglossa</taxon>
        <taxon>Placobranchoidea</taxon>
        <taxon>Plakobranchidae</taxon>
        <taxon>Elysia</taxon>
    </lineage>
</organism>
<evidence type="ECO:0000313" key="5">
    <source>
        <dbReference type="Proteomes" id="UP000762676"/>
    </source>
</evidence>
<sequence>MLEIVSYLSLLPFPVCVAVFGSVLLSIGVCLRGFSIMTAPEIPKLYFRESSLNTYIIDKCNMRSRSFSPSFWFSSRHLQTWLPIILPKPEVTFERQYLQMRDKGVVALDWVVLPHTKTKNKRATVILVIPTLTGGACHVTPVCHAAATRGMRTVVFNRRGHGGTLLTTPKLQSFGDPNDLRQVIKYIRLCWPRSPLAAVAYGTGCGLLMSYLGEFGSSALLTSGACVSPCWDTPERFLSSGPRGVYDLLLLLRLKTILYRHAPALDQVVDTGRALVSAWSLPEFDQAVYCPLYGYKDLNHFWEVNNPIRDVDDIEVPVLCVNSLDDPVAGCSGNDNTSDNTSIPYDLFKCYPNFLLAITRKGGHCGFLDGFPPKSWADELCLDHIEAVVEFTQKCQLQQLPHQKQQQQQQPPQHSGQQQIQTQQLSHQSQPNQRQQEHKAHAPHILHRYHSTSSSHLMSSNNNFNIGSIISSITGRSDSISSGQASLSHTHRSLSNTNNQCLVSSRYIAISKKRSSQRFTI</sequence>
<feature type="compositionally biased region" description="Low complexity" evidence="2">
    <location>
        <begin position="402"/>
        <end position="434"/>
    </location>
</feature>
<name>A0AAV4G4I4_9GAST</name>
<comment type="similarity">
    <text evidence="1">Belongs to the AB hydrolase superfamily. AB hydrolase 4 family.</text>
</comment>
<evidence type="ECO:0000256" key="1">
    <source>
        <dbReference type="ARBA" id="ARBA00010884"/>
    </source>
</evidence>
<feature type="transmembrane region" description="Helical" evidence="3">
    <location>
        <begin position="12"/>
        <end position="34"/>
    </location>
</feature>
<dbReference type="GO" id="GO:0047372">
    <property type="term" value="F:monoacylglycerol lipase activity"/>
    <property type="evidence" value="ECO:0007669"/>
    <property type="project" value="TreeGrafter"/>
</dbReference>
<evidence type="ECO:0000313" key="4">
    <source>
        <dbReference type="EMBL" id="GFR80234.1"/>
    </source>
</evidence>
<dbReference type="InterPro" id="IPR050960">
    <property type="entry name" value="AB_hydrolase_4_sf"/>
</dbReference>
<dbReference type="Proteomes" id="UP000762676">
    <property type="component" value="Unassembled WGS sequence"/>
</dbReference>
<keyword evidence="3" id="KW-0472">Membrane</keyword>
<keyword evidence="3" id="KW-1133">Transmembrane helix</keyword>
<keyword evidence="3" id="KW-0812">Transmembrane</keyword>